<proteinExistence type="predicted"/>
<dbReference type="EMBL" id="LAZR01032548">
    <property type="protein sequence ID" value="KKL50580.1"/>
    <property type="molecule type" value="Genomic_DNA"/>
</dbReference>
<reference evidence="1" key="1">
    <citation type="journal article" date="2015" name="Nature">
        <title>Complex archaea that bridge the gap between prokaryotes and eukaryotes.</title>
        <authorList>
            <person name="Spang A."/>
            <person name="Saw J.H."/>
            <person name="Jorgensen S.L."/>
            <person name="Zaremba-Niedzwiedzka K."/>
            <person name="Martijn J."/>
            <person name="Lind A.E."/>
            <person name="van Eijk R."/>
            <person name="Schleper C."/>
            <person name="Guy L."/>
            <person name="Ettema T.J."/>
        </authorList>
    </citation>
    <scope>NUCLEOTIDE SEQUENCE</scope>
</reference>
<organism evidence="1">
    <name type="scientific">marine sediment metagenome</name>
    <dbReference type="NCBI Taxonomy" id="412755"/>
    <lineage>
        <taxon>unclassified sequences</taxon>
        <taxon>metagenomes</taxon>
        <taxon>ecological metagenomes</taxon>
    </lineage>
</organism>
<gene>
    <name evidence="1" type="ORF">LCGC14_2304130</name>
</gene>
<dbReference type="AlphaFoldDB" id="A0A0F9F001"/>
<name>A0A0F9F001_9ZZZZ</name>
<comment type="caution">
    <text evidence="1">The sequence shown here is derived from an EMBL/GenBank/DDBJ whole genome shotgun (WGS) entry which is preliminary data.</text>
</comment>
<accession>A0A0F9F001</accession>
<feature type="non-terminal residue" evidence="1">
    <location>
        <position position="1"/>
    </location>
</feature>
<protein>
    <submittedName>
        <fullName evidence="1">Uncharacterized protein</fullName>
    </submittedName>
</protein>
<evidence type="ECO:0000313" key="1">
    <source>
        <dbReference type="EMBL" id="KKL50580.1"/>
    </source>
</evidence>
<sequence>LPDKVLKWNGEGTGWIVDWNRTKGTVRSAEGSTTETYDCDFSTSVKHE</sequence>